<evidence type="ECO:0000313" key="1">
    <source>
        <dbReference type="EMBL" id="WMB71384.1"/>
    </source>
</evidence>
<dbReference type="KEGG" id="sog:RA178_13155"/>
<reference evidence="1" key="1">
    <citation type="submission" date="2023-08" db="EMBL/GenBank/DDBJ databases">
        <title>Complete genome sequence of Shewanella oncorhynchi Z-P2, a siderophore putrebactin-producing bacterium.</title>
        <authorList>
            <person name="Zhang Y."/>
        </authorList>
    </citation>
    <scope>NUCLEOTIDE SEQUENCE</scope>
    <source>
        <strain evidence="1">Z-P2</strain>
    </source>
</reference>
<organism evidence="1">
    <name type="scientific">Shewanella oncorhynchi</name>
    <dbReference type="NCBI Taxonomy" id="2726434"/>
    <lineage>
        <taxon>Bacteria</taxon>
        <taxon>Pseudomonadati</taxon>
        <taxon>Pseudomonadota</taxon>
        <taxon>Gammaproteobacteria</taxon>
        <taxon>Alteromonadales</taxon>
        <taxon>Shewanellaceae</taxon>
        <taxon>Shewanella</taxon>
    </lineage>
</organism>
<dbReference type="RefSeq" id="WP_306682190.1">
    <property type="nucleotide sequence ID" value="NZ_CP132914.1"/>
</dbReference>
<dbReference type="GeneID" id="301340148"/>
<dbReference type="AlphaFoldDB" id="A0AA50KA51"/>
<name>A0AA50KA51_9GAMM</name>
<sequence>MSWSNCGEDSNGRPIGYAFEATCDHPGCHKQIDRGLSYACGGMHGEDEISCEGYFCEAHRPTFVEHCGRTHQICSQCTKALIDSGEWQEDEDEGCLKQVRHDDEHCNNAGADLIRSPI</sequence>
<protein>
    <submittedName>
        <fullName evidence="1">Uncharacterized protein</fullName>
    </submittedName>
</protein>
<gene>
    <name evidence="1" type="ORF">RA178_13155</name>
</gene>
<dbReference type="Proteomes" id="UP001236800">
    <property type="component" value="Chromosome"/>
</dbReference>
<proteinExistence type="predicted"/>
<dbReference type="EMBL" id="CP132914">
    <property type="protein sequence ID" value="WMB71384.1"/>
    <property type="molecule type" value="Genomic_DNA"/>
</dbReference>
<accession>A0AA50KA51</accession>